<keyword evidence="3" id="KW-0694">RNA-binding</keyword>
<evidence type="ECO:0000256" key="6">
    <source>
        <dbReference type="SAM" id="MobiDB-lite"/>
    </source>
</evidence>
<evidence type="ECO:0000313" key="7">
    <source>
        <dbReference type="Proteomes" id="UP000827889"/>
    </source>
</evidence>
<organism evidence="7 8">
    <name type="scientific">Rhodamnia argentea</name>
    <dbReference type="NCBI Taxonomy" id="178133"/>
    <lineage>
        <taxon>Eukaryota</taxon>
        <taxon>Viridiplantae</taxon>
        <taxon>Streptophyta</taxon>
        <taxon>Embryophyta</taxon>
        <taxon>Tracheophyta</taxon>
        <taxon>Spermatophyta</taxon>
        <taxon>Magnoliopsida</taxon>
        <taxon>eudicotyledons</taxon>
        <taxon>Gunneridae</taxon>
        <taxon>Pentapetalae</taxon>
        <taxon>rosids</taxon>
        <taxon>malvids</taxon>
        <taxon>Myrtales</taxon>
        <taxon>Myrtaceae</taxon>
        <taxon>Myrtoideae</taxon>
        <taxon>Myrteae</taxon>
        <taxon>Australasian group</taxon>
        <taxon>Rhodamnia</taxon>
    </lineage>
</organism>
<evidence type="ECO:0000256" key="5">
    <source>
        <dbReference type="ARBA" id="ARBA00023274"/>
    </source>
</evidence>
<dbReference type="InterPro" id="IPR020814">
    <property type="entry name" value="Ribosomal_S6_plastid/chlpt"/>
</dbReference>
<reference evidence="8" key="1">
    <citation type="submission" date="2025-08" db="UniProtKB">
        <authorList>
            <consortium name="RefSeq"/>
        </authorList>
    </citation>
    <scope>IDENTIFICATION</scope>
    <source>
        <tissue evidence="8">Leaf</tissue>
    </source>
</reference>
<dbReference type="RefSeq" id="XP_030520689.1">
    <property type="nucleotide sequence ID" value="XM_030664829.2"/>
</dbReference>
<dbReference type="GO" id="GO:0070181">
    <property type="term" value="F:small ribosomal subunit rRNA binding"/>
    <property type="evidence" value="ECO:0007669"/>
    <property type="project" value="TreeGrafter"/>
</dbReference>
<feature type="region of interest" description="Disordered" evidence="6">
    <location>
        <begin position="240"/>
        <end position="328"/>
    </location>
</feature>
<dbReference type="GO" id="GO:0006412">
    <property type="term" value="P:translation"/>
    <property type="evidence" value="ECO:0007669"/>
    <property type="project" value="InterPro"/>
</dbReference>
<keyword evidence="2" id="KW-0699">rRNA-binding</keyword>
<dbReference type="InterPro" id="IPR020815">
    <property type="entry name" value="Ribosomal_bS6_CS"/>
</dbReference>
<keyword evidence="5" id="KW-0687">Ribonucleoprotein</keyword>
<evidence type="ECO:0000256" key="4">
    <source>
        <dbReference type="ARBA" id="ARBA00022980"/>
    </source>
</evidence>
<dbReference type="Proteomes" id="UP000827889">
    <property type="component" value="Chromosome 6"/>
</dbReference>
<feature type="compositionally biased region" description="Acidic residues" evidence="6">
    <location>
        <begin position="254"/>
        <end position="292"/>
    </location>
</feature>
<evidence type="ECO:0000313" key="8">
    <source>
        <dbReference type="RefSeq" id="XP_030520689.1"/>
    </source>
</evidence>
<dbReference type="KEGG" id="rarg:115734202"/>
<dbReference type="PANTHER" id="PTHR21011:SF1">
    <property type="entry name" value="SMALL RIBOSOMAL SUBUNIT PROTEIN BS6M"/>
    <property type="match status" value="1"/>
</dbReference>
<evidence type="ECO:0000256" key="3">
    <source>
        <dbReference type="ARBA" id="ARBA00022884"/>
    </source>
</evidence>
<dbReference type="CDD" id="cd00473">
    <property type="entry name" value="bS6"/>
    <property type="match status" value="1"/>
</dbReference>
<dbReference type="SUPFAM" id="SSF54995">
    <property type="entry name" value="Ribosomal protein S6"/>
    <property type="match status" value="1"/>
</dbReference>
<evidence type="ECO:0000256" key="1">
    <source>
        <dbReference type="ARBA" id="ARBA00009512"/>
    </source>
</evidence>
<dbReference type="InterPro" id="IPR014717">
    <property type="entry name" value="Transl_elong_EF1B/ribsomal_bS6"/>
</dbReference>
<dbReference type="GO" id="GO:0015935">
    <property type="term" value="C:small ribosomal subunit"/>
    <property type="evidence" value="ECO:0007669"/>
    <property type="project" value="TreeGrafter"/>
</dbReference>
<dbReference type="OrthoDB" id="669828at2759"/>
<dbReference type="GO" id="GO:0005737">
    <property type="term" value="C:cytoplasm"/>
    <property type="evidence" value="ECO:0007669"/>
    <property type="project" value="UniProtKB-ARBA"/>
</dbReference>
<keyword evidence="4" id="KW-0689">Ribosomal protein</keyword>
<keyword evidence="7" id="KW-1185">Reference proteome</keyword>
<dbReference type="InterPro" id="IPR000529">
    <property type="entry name" value="Ribosomal_bS6"/>
</dbReference>
<proteinExistence type="inferred from homology"/>
<comment type="similarity">
    <text evidence="1">Belongs to the bacterial ribosomal protein bS6 family.</text>
</comment>
<dbReference type="Pfam" id="PF01250">
    <property type="entry name" value="Ribosomal_S6"/>
    <property type="match status" value="1"/>
</dbReference>
<dbReference type="Gene3D" id="3.30.70.60">
    <property type="match status" value="1"/>
</dbReference>
<gene>
    <name evidence="8" type="primary">LOC115734202</name>
</gene>
<dbReference type="GO" id="GO:0003735">
    <property type="term" value="F:structural constituent of ribosome"/>
    <property type="evidence" value="ECO:0007669"/>
    <property type="project" value="InterPro"/>
</dbReference>
<dbReference type="InterPro" id="IPR035980">
    <property type="entry name" value="Ribosomal_bS6_sf"/>
</dbReference>
<dbReference type="GeneID" id="115734202"/>
<evidence type="ECO:0000256" key="2">
    <source>
        <dbReference type="ARBA" id="ARBA00022730"/>
    </source>
</evidence>
<dbReference type="FunFam" id="3.30.70.60:FF:000002">
    <property type="entry name" value="30S ribosomal protein S6"/>
    <property type="match status" value="1"/>
</dbReference>
<protein>
    <submittedName>
        <fullName evidence="8">Glutamic acid-rich protein</fullName>
    </submittedName>
</protein>
<dbReference type="PANTHER" id="PTHR21011">
    <property type="entry name" value="MITOCHONDRIAL 28S RIBOSOMAL PROTEIN S6"/>
    <property type="match status" value="1"/>
</dbReference>
<dbReference type="AlphaFoldDB" id="A0A8B8NF81"/>
<sequence>MESILQSSSSSSHLCSTVPRPVIPDHFSRKRSHCPNFLNISSSSSSSSSWSLCNINVLSVGTRKSVTVGAKKSGKDGKKDSDGYLFGPDETTGLFPEAVLLKQKKVQEDGKLLPEFSDAEERELFEYLNLQMESDLEVKEMRHYEVVYLIHEKHVEEVGSVNQKVEDFLQEKKGKVWRFEDWGLRRLAYKIKKARHAHYILMNFELEGKWINDFKTMLDKDERVIRHLVMKRDKAVTEVLPPPPEFHKLRGGIDDDGEDDMDDFEYEEDDEEEESWDVEDEMDDNGDEEEDGIIMVKSEEDEGETKTSTLPSAVKKGKSRSRAEKVLR</sequence>
<name>A0A8B8NF81_9MYRT</name>
<dbReference type="PROSITE" id="PS01048">
    <property type="entry name" value="RIBOSOMAL_S6"/>
    <property type="match status" value="1"/>
</dbReference>
<dbReference type="NCBIfam" id="TIGR00166">
    <property type="entry name" value="S6"/>
    <property type="match status" value="1"/>
</dbReference>
<dbReference type="HAMAP" id="MF_00360">
    <property type="entry name" value="Ribosomal_bS6"/>
    <property type="match status" value="1"/>
</dbReference>
<accession>A0A8B8NF81</accession>